<dbReference type="PANTHER" id="PTHR44942:SF4">
    <property type="entry name" value="METHYLTRANSFERASE TYPE 11 DOMAIN-CONTAINING PROTEIN"/>
    <property type="match status" value="1"/>
</dbReference>
<dbReference type="GO" id="GO:0008757">
    <property type="term" value="F:S-adenosylmethionine-dependent methyltransferase activity"/>
    <property type="evidence" value="ECO:0007669"/>
    <property type="project" value="InterPro"/>
</dbReference>
<dbReference type="Pfam" id="PF08241">
    <property type="entry name" value="Methyltransf_11"/>
    <property type="match status" value="1"/>
</dbReference>
<evidence type="ECO:0000256" key="3">
    <source>
        <dbReference type="ARBA" id="ARBA00022679"/>
    </source>
</evidence>
<evidence type="ECO:0000256" key="2">
    <source>
        <dbReference type="ARBA" id="ARBA00022603"/>
    </source>
</evidence>
<feature type="domain" description="Methyltransferase type 11" evidence="4">
    <location>
        <begin position="50"/>
        <end position="139"/>
    </location>
</feature>
<evidence type="ECO:0000259" key="4">
    <source>
        <dbReference type="Pfam" id="PF08241"/>
    </source>
</evidence>
<accession>A0A7W5P747</accession>
<dbReference type="EMBL" id="JACHZG010000001">
    <property type="protein sequence ID" value="MBB3327113.1"/>
    <property type="molecule type" value="Genomic_DNA"/>
</dbReference>
<dbReference type="RefSeq" id="WP_332836768.1">
    <property type="nucleotide sequence ID" value="NZ_JACHZG010000001.1"/>
</dbReference>
<gene>
    <name evidence="5" type="ORF">FHX39_002057</name>
</gene>
<sequence>MTLRSWVQTFAGGTFSTSMAKLNARHPWSHNDYFHSWILANLPEPCTVALDVGCGRGGLAAALSPHVDRVIGNDVDETMRLEASRRCAGLPNVTITGGPWVDGNEDLDLVTMVAVLHHLDVADALAHVCRRLRSAGRFLAVGLAPPTTARDYAWDVASIVTNPVIGYVTHPWPSKEGAPTHLSVPVRDPTLPFDQLRRLLDQLMPGAILQHRLGFRHTIEWTKP</sequence>
<dbReference type="InterPro" id="IPR051052">
    <property type="entry name" value="Diverse_substrate_MTase"/>
</dbReference>
<reference evidence="5 6" key="1">
    <citation type="submission" date="2020-08" db="EMBL/GenBank/DDBJ databases">
        <title>Sequencing the genomes of 1000 actinobacteria strains.</title>
        <authorList>
            <person name="Klenk H.-P."/>
        </authorList>
    </citation>
    <scope>NUCLEOTIDE SEQUENCE [LARGE SCALE GENOMIC DNA]</scope>
    <source>
        <strain evidence="5 6">DSM 11053</strain>
    </source>
</reference>
<evidence type="ECO:0000256" key="1">
    <source>
        <dbReference type="ARBA" id="ARBA00008361"/>
    </source>
</evidence>
<comment type="caution">
    <text evidence="5">The sequence shown here is derived from an EMBL/GenBank/DDBJ whole genome shotgun (WGS) entry which is preliminary data.</text>
</comment>
<evidence type="ECO:0000313" key="6">
    <source>
        <dbReference type="Proteomes" id="UP000565572"/>
    </source>
</evidence>
<dbReference type="AlphaFoldDB" id="A0A7W5P747"/>
<dbReference type="InterPro" id="IPR013216">
    <property type="entry name" value="Methyltransf_11"/>
</dbReference>
<keyword evidence="6" id="KW-1185">Reference proteome</keyword>
<organism evidence="5 6">
    <name type="scientific">Microlunatus antarcticus</name>
    <dbReference type="NCBI Taxonomy" id="53388"/>
    <lineage>
        <taxon>Bacteria</taxon>
        <taxon>Bacillati</taxon>
        <taxon>Actinomycetota</taxon>
        <taxon>Actinomycetes</taxon>
        <taxon>Propionibacteriales</taxon>
        <taxon>Propionibacteriaceae</taxon>
        <taxon>Microlunatus</taxon>
    </lineage>
</organism>
<dbReference type="GO" id="GO:0032259">
    <property type="term" value="P:methylation"/>
    <property type="evidence" value="ECO:0007669"/>
    <property type="project" value="UniProtKB-KW"/>
</dbReference>
<dbReference type="SUPFAM" id="SSF53335">
    <property type="entry name" value="S-adenosyl-L-methionine-dependent methyltransferases"/>
    <property type="match status" value="1"/>
</dbReference>
<dbReference type="Gene3D" id="3.40.50.150">
    <property type="entry name" value="Vaccinia Virus protein VP39"/>
    <property type="match status" value="1"/>
</dbReference>
<proteinExistence type="inferred from homology"/>
<dbReference type="CDD" id="cd02440">
    <property type="entry name" value="AdoMet_MTases"/>
    <property type="match status" value="1"/>
</dbReference>
<evidence type="ECO:0000313" key="5">
    <source>
        <dbReference type="EMBL" id="MBB3327113.1"/>
    </source>
</evidence>
<dbReference type="Proteomes" id="UP000565572">
    <property type="component" value="Unassembled WGS sequence"/>
</dbReference>
<name>A0A7W5P747_9ACTN</name>
<comment type="similarity">
    <text evidence="1">Belongs to the methyltransferase superfamily.</text>
</comment>
<keyword evidence="3 5" id="KW-0808">Transferase</keyword>
<protein>
    <submittedName>
        <fullName evidence="5">SAM-dependent methyltransferase</fullName>
    </submittedName>
</protein>
<keyword evidence="2 5" id="KW-0489">Methyltransferase</keyword>
<dbReference type="PANTHER" id="PTHR44942">
    <property type="entry name" value="METHYLTRANSF_11 DOMAIN-CONTAINING PROTEIN"/>
    <property type="match status" value="1"/>
</dbReference>
<dbReference type="InterPro" id="IPR029063">
    <property type="entry name" value="SAM-dependent_MTases_sf"/>
</dbReference>